<sequence>MKGYLMEEIGFLLLLAGVLGLALSLVMLGRRKRVTRRSLPDNFDFADRKYSERRR</sequence>
<dbReference type="STRING" id="525897.Dbac_1594"/>
<evidence type="ECO:0000313" key="2">
    <source>
        <dbReference type="EMBL" id="ACU89687.1"/>
    </source>
</evidence>
<name>C7LUF2_DESBD</name>
<dbReference type="HOGENOM" id="CLU_3024672_0_0_7"/>
<dbReference type="Proteomes" id="UP000002216">
    <property type="component" value="Chromosome"/>
</dbReference>
<protein>
    <submittedName>
        <fullName evidence="2">Uncharacterized protein</fullName>
    </submittedName>
</protein>
<dbReference type="AlphaFoldDB" id="C7LUF2"/>
<reference evidence="2 3" key="1">
    <citation type="journal article" date="2009" name="Stand. Genomic Sci.">
        <title>Complete genome sequence of Desulfomicrobium baculatum type strain (X).</title>
        <authorList>
            <person name="Copeland A."/>
            <person name="Spring S."/>
            <person name="Goker M."/>
            <person name="Schneider S."/>
            <person name="Lapidus A."/>
            <person name="Del Rio T.G."/>
            <person name="Tice H."/>
            <person name="Cheng J.F."/>
            <person name="Chen F."/>
            <person name="Nolan M."/>
            <person name="Bruce D."/>
            <person name="Goodwin L."/>
            <person name="Pitluck S."/>
            <person name="Ivanova N."/>
            <person name="Mavrommatis K."/>
            <person name="Ovchinnikova G."/>
            <person name="Pati A."/>
            <person name="Chen A."/>
            <person name="Palaniappan K."/>
            <person name="Land M."/>
            <person name="Hauser L."/>
            <person name="Chang Y.J."/>
            <person name="Jeffries C.C."/>
            <person name="Meincke L."/>
            <person name="Sims D."/>
            <person name="Brettin T."/>
            <person name="Detter J.C."/>
            <person name="Han C."/>
            <person name="Chain P."/>
            <person name="Bristow J."/>
            <person name="Eisen J.A."/>
            <person name="Markowitz V."/>
            <person name="Hugenholtz P."/>
            <person name="Kyrpides N.C."/>
            <person name="Klenk H.P."/>
            <person name="Lucas S."/>
        </authorList>
    </citation>
    <scope>NUCLEOTIDE SEQUENCE [LARGE SCALE GENOMIC DNA]</scope>
    <source>
        <strain evidence="3">DSM 4028 / VKM B-1378 / X</strain>
    </source>
</reference>
<feature type="transmembrane region" description="Helical" evidence="1">
    <location>
        <begin position="12"/>
        <end position="29"/>
    </location>
</feature>
<gene>
    <name evidence="2" type="ordered locus">Dbac_1594</name>
</gene>
<keyword evidence="1" id="KW-1133">Transmembrane helix</keyword>
<accession>C7LUF2</accession>
<keyword evidence="1" id="KW-0472">Membrane</keyword>
<dbReference type="KEGG" id="dba:Dbac_1594"/>
<evidence type="ECO:0000313" key="3">
    <source>
        <dbReference type="Proteomes" id="UP000002216"/>
    </source>
</evidence>
<evidence type="ECO:0000256" key="1">
    <source>
        <dbReference type="SAM" id="Phobius"/>
    </source>
</evidence>
<proteinExistence type="predicted"/>
<keyword evidence="1" id="KW-0812">Transmembrane</keyword>
<keyword evidence="3" id="KW-1185">Reference proteome</keyword>
<dbReference type="EMBL" id="CP001629">
    <property type="protein sequence ID" value="ACU89687.1"/>
    <property type="molecule type" value="Genomic_DNA"/>
</dbReference>
<organism evidence="2 3">
    <name type="scientific">Desulfomicrobium baculatum (strain DSM 4028 / VKM B-1378 / X)</name>
    <name type="common">Desulfovibrio baculatus</name>
    <dbReference type="NCBI Taxonomy" id="525897"/>
    <lineage>
        <taxon>Bacteria</taxon>
        <taxon>Pseudomonadati</taxon>
        <taxon>Thermodesulfobacteriota</taxon>
        <taxon>Desulfovibrionia</taxon>
        <taxon>Desulfovibrionales</taxon>
        <taxon>Desulfomicrobiaceae</taxon>
        <taxon>Desulfomicrobium</taxon>
    </lineage>
</organism>